<proteinExistence type="predicted"/>
<protein>
    <submittedName>
        <fullName evidence="1">Uncharacterized protein</fullName>
    </submittedName>
</protein>
<dbReference type="RefSeq" id="WP_377067298.1">
    <property type="nucleotide sequence ID" value="NZ_JBHSJJ010000014.1"/>
</dbReference>
<name>A0ABV9T669_9BACT</name>
<evidence type="ECO:0000313" key="2">
    <source>
        <dbReference type="Proteomes" id="UP001595818"/>
    </source>
</evidence>
<evidence type="ECO:0000313" key="1">
    <source>
        <dbReference type="EMBL" id="MFC4873938.1"/>
    </source>
</evidence>
<sequence length="181" mass="20402">MQLLYIVLVYYGTMADITVSQENDALFMEKDNGLQLKIEVLTDTIHLNQPLPIKAVLTNCGNEPVMINKRLAVGYENSLSREIYVTITKEGDQTAAAYHPVDINRDFSPIGDYKLLYPQNSVSTTFDLFDFYRVLAPGRYRLAFYYEAGEPLAKAPDNVYKGRVNSQVVSIEVLPGILPEN</sequence>
<accession>A0ABV9T669</accession>
<keyword evidence="2" id="KW-1185">Reference proteome</keyword>
<dbReference type="EMBL" id="JBHSJJ010000014">
    <property type="protein sequence ID" value="MFC4873938.1"/>
    <property type="molecule type" value="Genomic_DNA"/>
</dbReference>
<gene>
    <name evidence="1" type="ORF">ACFPFU_19695</name>
</gene>
<dbReference type="Gene3D" id="2.60.40.2970">
    <property type="match status" value="1"/>
</dbReference>
<dbReference type="Proteomes" id="UP001595818">
    <property type="component" value="Unassembled WGS sequence"/>
</dbReference>
<comment type="caution">
    <text evidence="1">The sequence shown here is derived from an EMBL/GenBank/DDBJ whole genome shotgun (WGS) entry which is preliminary data.</text>
</comment>
<organism evidence="1 2">
    <name type="scientific">Negadavirga shengliensis</name>
    <dbReference type="NCBI Taxonomy" id="1389218"/>
    <lineage>
        <taxon>Bacteria</taxon>
        <taxon>Pseudomonadati</taxon>
        <taxon>Bacteroidota</taxon>
        <taxon>Cytophagia</taxon>
        <taxon>Cytophagales</taxon>
        <taxon>Cyclobacteriaceae</taxon>
        <taxon>Negadavirga</taxon>
    </lineage>
</organism>
<reference evidence="2" key="1">
    <citation type="journal article" date="2019" name="Int. J. Syst. Evol. Microbiol.">
        <title>The Global Catalogue of Microorganisms (GCM) 10K type strain sequencing project: providing services to taxonomists for standard genome sequencing and annotation.</title>
        <authorList>
            <consortium name="The Broad Institute Genomics Platform"/>
            <consortium name="The Broad Institute Genome Sequencing Center for Infectious Disease"/>
            <person name="Wu L."/>
            <person name="Ma J."/>
        </authorList>
    </citation>
    <scope>NUCLEOTIDE SEQUENCE [LARGE SCALE GENOMIC DNA]</scope>
    <source>
        <strain evidence="2">CGMCC 4.7466</strain>
    </source>
</reference>